<gene>
    <name evidence="1" type="ORF">F511_15227</name>
</gene>
<evidence type="ECO:0000313" key="2">
    <source>
        <dbReference type="Proteomes" id="UP000250235"/>
    </source>
</evidence>
<accession>A0A2Z7D1T9</accession>
<proteinExistence type="predicted"/>
<evidence type="ECO:0000313" key="1">
    <source>
        <dbReference type="EMBL" id="KZV50984.1"/>
    </source>
</evidence>
<reference evidence="1 2" key="1">
    <citation type="journal article" date="2015" name="Proc. Natl. Acad. Sci. U.S.A.">
        <title>The resurrection genome of Boea hygrometrica: A blueprint for survival of dehydration.</title>
        <authorList>
            <person name="Xiao L."/>
            <person name="Yang G."/>
            <person name="Zhang L."/>
            <person name="Yang X."/>
            <person name="Zhao S."/>
            <person name="Ji Z."/>
            <person name="Zhou Q."/>
            <person name="Hu M."/>
            <person name="Wang Y."/>
            <person name="Chen M."/>
            <person name="Xu Y."/>
            <person name="Jin H."/>
            <person name="Xiao X."/>
            <person name="Hu G."/>
            <person name="Bao F."/>
            <person name="Hu Y."/>
            <person name="Wan P."/>
            <person name="Li L."/>
            <person name="Deng X."/>
            <person name="Kuang T."/>
            <person name="Xiang C."/>
            <person name="Zhu J.K."/>
            <person name="Oliver M.J."/>
            <person name="He Y."/>
        </authorList>
    </citation>
    <scope>NUCLEOTIDE SEQUENCE [LARGE SCALE GENOMIC DNA]</scope>
    <source>
        <strain evidence="2">cv. XS01</strain>
    </source>
</reference>
<sequence>MSVASKRDSEETVTSKYVVPLIDLSSDDEERHNVEAKSCGGKNKLGTMALHSPVHMQNAKRMKLNNDTKNPLKTTEMEILTGKVNNVDGRKRCGPSDVIIIDISDDSSS</sequence>
<keyword evidence="2" id="KW-1185">Reference proteome</keyword>
<dbReference type="AlphaFoldDB" id="A0A2Z7D1T9"/>
<name>A0A2Z7D1T9_9LAMI</name>
<dbReference type="Proteomes" id="UP000250235">
    <property type="component" value="Unassembled WGS sequence"/>
</dbReference>
<protein>
    <submittedName>
        <fullName evidence="1">Uncharacterized protein</fullName>
    </submittedName>
</protein>
<organism evidence="1 2">
    <name type="scientific">Dorcoceras hygrometricum</name>
    <dbReference type="NCBI Taxonomy" id="472368"/>
    <lineage>
        <taxon>Eukaryota</taxon>
        <taxon>Viridiplantae</taxon>
        <taxon>Streptophyta</taxon>
        <taxon>Embryophyta</taxon>
        <taxon>Tracheophyta</taxon>
        <taxon>Spermatophyta</taxon>
        <taxon>Magnoliopsida</taxon>
        <taxon>eudicotyledons</taxon>
        <taxon>Gunneridae</taxon>
        <taxon>Pentapetalae</taxon>
        <taxon>asterids</taxon>
        <taxon>lamiids</taxon>
        <taxon>Lamiales</taxon>
        <taxon>Gesneriaceae</taxon>
        <taxon>Didymocarpoideae</taxon>
        <taxon>Trichosporeae</taxon>
        <taxon>Loxocarpinae</taxon>
        <taxon>Dorcoceras</taxon>
    </lineage>
</organism>
<dbReference type="EMBL" id="KQ992178">
    <property type="protein sequence ID" value="KZV50984.1"/>
    <property type="molecule type" value="Genomic_DNA"/>
</dbReference>